<dbReference type="PROSITE" id="PS50035">
    <property type="entry name" value="PLD"/>
    <property type="match status" value="2"/>
</dbReference>
<keyword evidence="2" id="KW-0812">Transmembrane</keyword>
<dbReference type="GO" id="GO:0003824">
    <property type="term" value="F:catalytic activity"/>
    <property type="evidence" value="ECO:0007669"/>
    <property type="project" value="InterPro"/>
</dbReference>
<dbReference type="AlphaFoldDB" id="A0A0B2VMN3"/>
<evidence type="ECO:0000313" key="4">
    <source>
        <dbReference type="EMBL" id="KHN82707.1"/>
    </source>
</evidence>
<feature type="transmembrane region" description="Helical" evidence="2">
    <location>
        <begin position="47"/>
        <end position="65"/>
    </location>
</feature>
<dbReference type="Gene3D" id="3.30.870.10">
    <property type="entry name" value="Endonuclease Chain A"/>
    <property type="match status" value="2"/>
</dbReference>
<dbReference type="STRING" id="6265.A0A0B2VMN3"/>
<evidence type="ECO:0000259" key="3">
    <source>
        <dbReference type="PROSITE" id="PS50035"/>
    </source>
</evidence>
<dbReference type="PANTHER" id="PTHR10185:SF25">
    <property type="entry name" value="PLD PHOSPHODIESTERASE DOMAIN-CONTAINING PROTEIN"/>
    <property type="match status" value="1"/>
</dbReference>
<feature type="domain" description="PLD phosphodiesterase" evidence="3">
    <location>
        <begin position="430"/>
        <end position="456"/>
    </location>
</feature>
<dbReference type="SUPFAM" id="SSF56024">
    <property type="entry name" value="Phospholipase D/nuclease"/>
    <property type="match status" value="2"/>
</dbReference>
<dbReference type="SMART" id="SM00155">
    <property type="entry name" value="PLDc"/>
    <property type="match status" value="2"/>
</dbReference>
<keyword evidence="5" id="KW-1185">Reference proteome</keyword>
<organism evidence="4 5">
    <name type="scientific">Toxocara canis</name>
    <name type="common">Canine roundworm</name>
    <dbReference type="NCBI Taxonomy" id="6265"/>
    <lineage>
        <taxon>Eukaryota</taxon>
        <taxon>Metazoa</taxon>
        <taxon>Ecdysozoa</taxon>
        <taxon>Nematoda</taxon>
        <taxon>Chromadorea</taxon>
        <taxon>Rhabditida</taxon>
        <taxon>Spirurina</taxon>
        <taxon>Ascaridomorpha</taxon>
        <taxon>Ascaridoidea</taxon>
        <taxon>Toxocaridae</taxon>
        <taxon>Toxocara</taxon>
    </lineage>
</organism>
<protein>
    <submittedName>
        <fullName evidence="4">Phospholipase D3</fullName>
    </submittedName>
</protein>
<evidence type="ECO:0000256" key="1">
    <source>
        <dbReference type="ARBA" id="ARBA00008664"/>
    </source>
</evidence>
<dbReference type="InterPro" id="IPR050874">
    <property type="entry name" value="Diverse_PLD-related"/>
</dbReference>
<comment type="caution">
    <text evidence="4">The sequence shown here is derived from an EMBL/GenBank/DDBJ whole genome shotgun (WGS) entry which is preliminary data.</text>
</comment>
<dbReference type="Proteomes" id="UP000031036">
    <property type="component" value="Unassembled WGS sequence"/>
</dbReference>
<dbReference type="CDD" id="cd09107">
    <property type="entry name" value="PLDc_vPLD3_4_5_like_2"/>
    <property type="match status" value="1"/>
</dbReference>
<dbReference type="InterPro" id="IPR001736">
    <property type="entry name" value="PLipase_D/transphosphatidylase"/>
</dbReference>
<dbReference type="OrthoDB" id="1923775at2759"/>
<dbReference type="InterPro" id="IPR032803">
    <property type="entry name" value="PLDc_3"/>
</dbReference>
<keyword evidence="2" id="KW-1133">Transmembrane helix</keyword>
<dbReference type="CDD" id="cd09106">
    <property type="entry name" value="PLDc_vPLD3_4_5_like_1"/>
    <property type="match status" value="1"/>
</dbReference>
<evidence type="ECO:0000313" key="5">
    <source>
        <dbReference type="Proteomes" id="UP000031036"/>
    </source>
</evidence>
<comment type="similarity">
    <text evidence="1">Belongs to the phospholipase D family.</text>
</comment>
<accession>A0A0B2VMN3</accession>
<feature type="domain" description="PLD phosphodiesterase" evidence="3">
    <location>
        <begin position="214"/>
        <end position="241"/>
    </location>
</feature>
<dbReference type="OMA" id="IHVMDYF"/>
<keyword evidence="2" id="KW-0472">Membrane</keyword>
<dbReference type="EMBL" id="JPKZ01001313">
    <property type="protein sequence ID" value="KHN82707.1"/>
    <property type="molecule type" value="Genomic_DNA"/>
</dbReference>
<name>A0A0B2VMN3_TOXCA</name>
<dbReference type="Pfam" id="PF13918">
    <property type="entry name" value="PLDc_3"/>
    <property type="match status" value="1"/>
</dbReference>
<sequence>MKNTPQYSKATRNKTALSSDESRFKVFTSAKYCTDNDDELKIQHQHLFLKFIAVLVIPSMAFFLLSEVQNMRKPEQPKSSTLNSDLELCSRTCTLSIVESIPENITFGSSKLPESTFSAWNSLIKNSKFDLMIAAYKSSLRGKHVFGSGNSQLFSTQGEKIFDALLESGTQKGVVIRIVENYPPKDKGDNADAASLERRGAVHRRYLNFQKILGKGTMHSKFIISDKRNFYLGSANLDWRSLNQKMELGVVVKNCPCLAEDLSNVFSSYWNLTSYGTIALDDGHQIIQKEASFNMRHPLRVTHKGVSTDVFIATSPPILNAPHRTWDLDAILQAINDSKNFLYIHVMDYFPMFIYSNPRRYWPVIDDAIRGAVIRGVEVKMLAAALHYPALGLRFLSSLQTLSGINSSGSIEVRIFKVPTSAEMQTVMVRERRTHNKFLVTDDTVIIGTSNWSGDYFDGGSTGAAFIARQHGTVDEERPLVKEMKEIFLRDWYSDYTHSVWEYTEKCLLTRIGTFCEADKDPTLLATNV</sequence>
<evidence type="ECO:0000256" key="2">
    <source>
        <dbReference type="SAM" id="Phobius"/>
    </source>
</evidence>
<proteinExistence type="inferred from homology"/>
<dbReference type="PANTHER" id="PTHR10185">
    <property type="entry name" value="PHOSPHOLIPASE D - RELATED"/>
    <property type="match status" value="1"/>
</dbReference>
<reference evidence="4 5" key="1">
    <citation type="submission" date="2014-11" db="EMBL/GenBank/DDBJ databases">
        <title>Genetic blueprint of the zoonotic pathogen Toxocara canis.</title>
        <authorList>
            <person name="Zhu X.-Q."/>
            <person name="Korhonen P.K."/>
            <person name="Cai H."/>
            <person name="Young N.D."/>
            <person name="Nejsum P."/>
            <person name="von Samson-Himmelstjerna G."/>
            <person name="Boag P.R."/>
            <person name="Tan P."/>
            <person name="Li Q."/>
            <person name="Min J."/>
            <person name="Yang Y."/>
            <person name="Wang X."/>
            <person name="Fang X."/>
            <person name="Hall R.S."/>
            <person name="Hofmann A."/>
            <person name="Sternberg P.W."/>
            <person name="Jex A.R."/>
            <person name="Gasser R.B."/>
        </authorList>
    </citation>
    <scope>NUCLEOTIDE SEQUENCE [LARGE SCALE GENOMIC DNA]</scope>
    <source>
        <strain evidence="4">PN_DK_2014</strain>
    </source>
</reference>
<gene>
    <name evidence="4" type="primary">pld3</name>
    <name evidence="4" type="ORF">Tcan_16519</name>
</gene>